<comment type="caution">
    <text evidence="2">The sequence shown here is derived from an EMBL/GenBank/DDBJ whole genome shotgun (WGS) entry which is preliminary data.</text>
</comment>
<name>A0A8J2MDU4_COTCN</name>
<dbReference type="EMBL" id="CAJNRD030001118">
    <property type="protein sequence ID" value="CAG5084007.1"/>
    <property type="molecule type" value="Genomic_DNA"/>
</dbReference>
<evidence type="ECO:0000313" key="2">
    <source>
        <dbReference type="EMBL" id="CAG5084007.1"/>
    </source>
</evidence>
<evidence type="ECO:0000313" key="3">
    <source>
        <dbReference type="Proteomes" id="UP000786811"/>
    </source>
</evidence>
<sequence length="127" mass="14350">MYWLSLPCRLSLKLPAMYEFKTLVKYLTNDLTDFDAVHDFCTARYAERGVVAQGITARSLELSNFGPISVSYFFLYSRSKVRKIFNVLHQKKLMPAPNTCGSSEVSAVDRVGEKGRGGHPSNKYKSM</sequence>
<protein>
    <submittedName>
        <fullName evidence="2">Uncharacterized protein</fullName>
    </submittedName>
</protein>
<proteinExistence type="predicted"/>
<gene>
    <name evidence="2" type="ORF">HICCMSTLAB_LOCUS3989</name>
</gene>
<dbReference type="AlphaFoldDB" id="A0A8J2MDU4"/>
<reference evidence="2" key="1">
    <citation type="submission" date="2021-04" db="EMBL/GenBank/DDBJ databases">
        <authorList>
            <person name="Chebbi M.A.C M."/>
        </authorList>
    </citation>
    <scope>NUCLEOTIDE SEQUENCE</scope>
</reference>
<organism evidence="2 3">
    <name type="scientific">Cotesia congregata</name>
    <name type="common">Parasitoid wasp</name>
    <name type="synonym">Apanteles congregatus</name>
    <dbReference type="NCBI Taxonomy" id="51543"/>
    <lineage>
        <taxon>Eukaryota</taxon>
        <taxon>Metazoa</taxon>
        <taxon>Ecdysozoa</taxon>
        <taxon>Arthropoda</taxon>
        <taxon>Hexapoda</taxon>
        <taxon>Insecta</taxon>
        <taxon>Pterygota</taxon>
        <taxon>Neoptera</taxon>
        <taxon>Endopterygota</taxon>
        <taxon>Hymenoptera</taxon>
        <taxon>Apocrita</taxon>
        <taxon>Ichneumonoidea</taxon>
        <taxon>Braconidae</taxon>
        <taxon>Microgastrinae</taxon>
        <taxon>Cotesia</taxon>
    </lineage>
</organism>
<accession>A0A8J2MDU4</accession>
<keyword evidence="3" id="KW-1185">Reference proteome</keyword>
<feature type="region of interest" description="Disordered" evidence="1">
    <location>
        <begin position="97"/>
        <end position="127"/>
    </location>
</feature>
<dbReference type="Proteomes" id="UP000786811">
    <property type="component" value="Unassembled WGS sequence"/>
</dbReference>
<evidence type="ECO:0000256" key="1">
    <source>
        <dbReference type="SAM" id="MobiDB-lite"/>
    </source>
</evidence>